<dbReference type="Proteomes" id="UP000027088">
    <property type="component" value="Chromosome"/>
</dbReference>
<dbReference type="EMBL" id="CP007521">
    <property type="protein sequence ID" value="AIA29669.1"/>
    <property type="molecule type" value="Genomic_DNA"/>
</dbReference>
<dbReference type="KEGG" id="mcr:MCFN_02755"/>
<evidence type="ECO:0000313" key="1">
    <source>
        <dbReference type="EMBL" id="AIA29669.1"/>
    </source>
</evidence>
<accession>A0A059XMC7</accession>
<gene>
    <name evidence="1" type="ORF">MCFN_02755</name>
</gene>
<dbReference type="AlphaFoldDB" id="A0A059XMC7"/>
<reference evidence="1 2" key="1">
    <citation type="journal article" date="2014" name="Genome Announc.">
        <title>Complete Genome Sequence of the Bovine Mastitis Pathogen Mycoplasma californicum Strain ST-6T (ATCC 33461T).</title>
        <authorList>
            <person name="Calcutt M.J."/>
            <person name="Foecking M.F."/>
            <person name="Fox L.K."/>
        </authorList>
    </citation>
    <scope>NUCLEOTIDE SEQUENCE [LARGE SCALE GENOMIC DNA]</scope>
    <source>
        <strain evidence="1 2">ST-6</strain>
    </source>
</reference>
<sequence>MYINHQIQIPFEKTINDNIGKVINGLNENNKLLQESYDKAYLAIDKISELTTHEKLVYKQPIQLINDIKNIPDIDKIVHKAQELVKIK</sequence>
<dbReference type="RefSeq" id="WP_038562077.1">
    <property type="nucleotide sequence ID" value="NZ_CP007521.1"/>
</dbReference>
<keyword evidence="2" id="KW-1185">Reference proteome</keyword>
<proteinExistence type="predicted"/>
<evidence type="ECO:0000313" key="2">
    <source>
        <dbReference type="Proteomes" id="UP000027088"/>
    </source>
</evidence>
<organism evidence="1 2">
    <name type="scientific">Mycoplasmopsis californica</name>
    <dbReference type="NCBI Taxonomy" id="2113"/>
    <lineage>
        <taxon>Bacteria</taxon>
        <taxon>Bacillati</taxon>
        <taxon>Mycoplasmatota</taxon>
        <taxon>Mycoplasmoidales</taxon>
        <taxon>Metamycoplasmataceae</taxon>
        <taxon>Mycoplasmopsis</taxon>
    </lineage>
</organism>
<protein>
    <submittedName>
        <fullName evidence="1">Uncharacterized protein</fullName>
    </submittedName>
</protein>
<name>A0A059XMC7_9BACT</name>